<accession>A0A0N0DT45</accession>
<dbReference type="PANTHER" id="PTHR13061">
    <property type="entry name" value="DYNACTIN SUBUNIT P25"/>
    <property type="match status" value="1"/>
</dbReference>
<dbReference type="CDD" id="cd04645">
    <property type="entry name" value="LbH_gamma_CA_like"/>
    <property type="match status" value="1"/>
</dbReference>
<sequence length="307" mass="33952">MLRSRVLRSVTVGPAKMPETLPPWAIKKRTYLSLVLDRWAVKLQRVATQVIKVSDRLMSVQPKEELYRIPRLLKVNGKRPSVMDNCFIAPSAIVTGDVNIGRKNYIGYNAIIRAEEGESIHLGESCNVQEKAVVTGNTTVGKWTTIEPMAIVESADIASCSFVGANAIVMKGCSIESGSMLCAASVLQAGAVIPSGEMWAGNPAQKVADLTEKEKEDIIKAAKHSVLLAIEHHDSWELTWEEVEDQRDARELFARYAESNREVRIKAMYIKEPPRPNRKKMGRMTPQELSNGSENVPAMTESIIGGH</sequence>
<gene>
    <name evidence="2" type="ORF">ABB37_07277</name>
</gene>
<feature type="region of interest" description="Disordered" evidence="1">
    <location>
        <begin position="274"/>
        <end position="294"/>
    </location>
</feature>
<evidence type="ECO:0000256" key="1">
    <source>
        <dbReference type="SAM" id="MobiDB-lite"/>
    </source>
</evidence>
<keyword evidence="3" id="KW-1185">Reference proteome</keyword>
<dbReference type="InterPro" id="IPR011004">
    <property type="entry name" value="Trimer_LpxA-like_sf"/>
</dbReference>
<comment type="caution">
    <text evidence="2">The sequence shown here is derived from an EMBL/GenBank/DDBJ whole genome shotgun (WGS) entry which is preliminary data.</text>
</comment>
<dbReference type="InterPro" id="IPR047324">
    <property type="entry name" value="LbH_gamma_CA-like"/>
</dbReference>
<evidence type="ECO:0000313" key="3">
    <source>
        <dbReference type="Proteomes" id="UP000037923"/>
    </source>
</evidence>
<dbReference type="RefSeq" id="XP_015655323.1">
    <property type="nucleotide sequence ID" value="XM_015805846.1"/>
</dbReference>
<dbReference type="Proteomes" id="UP000037923">
    <property type="component" value="Unassembled WGS sequence"/>
</dbReference>
<dbReference type="VEuPathDB" id="TriTrypDB:LpyrH10_18_0040"/>
<reference evidence="2 3" key="1">
    <citation type="submission" date="2015-07" db="EMBL/GenBank/DDBJ databases">
        <title>High-quality genome of monoxenous trypanosomatid Leptomonas pyrrhocoris.</title>
        <authorList>
            <person name="Flegontov P."/>
            <person name="Butenko A."/>
            <person name="Firsov S."/>
            <person name="Vlcek C."/>
            <person name="Logacheva M.D."/>
            <person name="Field M."/>
            <person name="Filatov D."/>
            <person name="Flegontova O."/>
            <person name="Gerasimov E."/>
            <person name="Jackson A.P."/>
            <person name="Kelly S."/>
            <person name="Opperdoes F."/>
            <person name="O'Reilly A."/>
            <person name="Votypka J."/>
            <person name="Yurchenko V."/>
            <person name="Lukes J."/>
        </authorList>
    </citation>
    <scope>NUCLEOTIDE SEQUENCE [LARGE SCALE GENOMIC DNA]</scope>
    <source>
        <strain evidence="2">H10</strain>
    </source>
</reference>
<dbReference type="SUPFAM" id="SSF51161">
    <property type="entry name" value="Trimeric LpxA-like enzymes"/>
    <property type="match status" value="1"/>
</dbReference>
<protein>
    <submittedName>
        <fullName evidence="2">Uncharacterized protein</fullName>
    </submittedName>
</protein>
<organism evidence="2 3">
    <name type="scientific">Leptomonas pyrrhocoris</name>
    <name type="common">Firebug parasite</name>
    <dbReference type="NCBI Taxonomy" id="157538"/>
    <lineage>
        <taxon>Eukaryota</taxon>
        <taxon>Discoba</taxon>
        <taxon>Euglenozoa</taxon>
        <taxon>Kinetoplastea</taxon>
        <taxon>Metakinetoplastina</taxon>
        <taxon>Trypanosomatida</taxon>
        <taxon>Trypanosomatidae</taxon>
        <taxon>Leishmaniinae</taxon>
        <taxon>Leptomonas</taxon>
    </lineage>
</organism>
<dbReference type="OMA" id="ANAIVMK"/>
<dbReference type="OrthoDB" id="25818at2759"/>
<dbReference type="EMBL" id="LGTL01000018">
    <property type="protein sequence ID" value="KPA76884.1"/>
    <property type="molecule type" value="Genomic_DNA"/>
</dbReference>
<dbReference type="AlphaFoldDB" id="A0A0N0DT45"/>
<dbReference type="PANTHER" id="PTHR13061:SF29">
    <property type="entry name" value="GAMMA CARBONIC ANHYDRASE-LIKE 1, MITOCHONDRIAL-RELATED"/>
    <property type="match status" value="1"/>
</dbReference>
<dbReference type="GeneID" id="26907563"/>
<dbReference type="Gene3D" id="2.160.10.10">
    <property type="entry name" value="Hexapeptide repeat proteins"/>
    <property type="match status" value="1"/>
</dbReference>
<name>A0A0N0DT45_LEPPY</name>
<proteinExistence type="predicted"/>
<dbReference type="InterPro" id="IPR050484">
    <property type="entry name" value="Transf_Hexapept/Carb_Anhydrase"/>
</dbReference>
<evidence type="ECO:0000313" key="2">
    <source>
        <dbReference type="EMBL" id="KPA76884.1"/>
    </source>
</evidence>